<reference evidence="1 2" key="1">
    <citation type="submission" date="2017-10" db="EMBL/GenBank/DDBJ databases">
        <title>Bacillus sp. nov., a halophilic bacterium isolated from a Keqin Lake.</title>
        <authorList>
            <person name="Wang H."/>
        </authorList>
    </citation>
    <scope>NUCLEOTIDE SEQUENCE [LARGE SCALE GENOMIC DNA]</scope>
    <source>
        <strain evidence="1 2">KCTC 13187</strain>
    </source>
</reference>
<dbReference type="AlphaFoldDB" id="A0A3A9K377"/>
<dbReference type="InterPro" id="IPR036148">
    <property type="entry name" value="MmgE/PrpD_sf"/>
</dbReference>
<name>A0A3A9K377_9BACI</name>
<evidence type="ECO:0000313" key="2">
    <source>
        <dbReference type="Proteomes" id="UP000281498"/>
    </source>
</evidence>
<dbReference type="Proteomes" id="UP000281498">
    <property type="component" value="Unassembled WGS sequence"/>
</dbReference>
<dbReference type="EMBL" id="PDOE01000012">
    <property type="protein sequence ID" value="RKL65718.1"/>
    <property type="molecule type" value="Genomic_DNA"/>
</dbReference>
<dbReference type="SUPFAM" id="SSF103378">
    <property type="entry name" value="2-methylcitrate dehydratase PrpD"/>
    <property type="match status" value="1"/>
</dbReference>
<organism evidence="1 2">
    <name type="scientific">Salipaludibacillus neizhouensis</name>
    <dbReference type="NCBI Taxonomy" id="885475"/>
    <lineage>
        <taxon>Bacteria</taxon>
        <taxon>Bacillati</taxon>
        <taxon>Bacillota</taxon>
        <taxon>Bacilli</taxon>
        <taxon>Bacillales</taxon>
        <taxon>Bacillaceae</taxon>
    </lineage>
</organism>
<dbReference type="OrthoDB" id="9797528at2"/>
<comment type="caution">
    <text evidence="1">The sequence shown here is derived from an EMBL/GenBank/DDBJ whole genome shotgun (WGS) entry which is preliminary data.</text>
</comment>
<sequence length="63" mass="7123">MALYKTDDIIEELADYVVNYEEYSANALETARYILMDTRIITLIKGTGVSCKSTTSTFDSMEN</sequence>
<proteinExistence type="predicted"/>
<accession>A0A3A9K377</accession>
<protein>
    <submittedName>
        <fullName evidence="1">Uncharacterized protein</fullName>
    </submittedName>
</protein>
<dbReference type="GO" id="GO:0016829">
    <property type="term" value="F:lyase activity"/>
    <property type="evidence" value="ECO:0007669"/>
    <property type="project" value="InterPro"/>
</dbReference>
<evidence type="ECO:0000313" key="1">
    <source>
        <dbReference type="EMBL" id="RKL65718.1"/>
    </source>
</evidence>
<keyword evidence="2" id="KW-1185">Reference proteome</keyword>
<dbReference type="InterPro" id="IPR042183">
    <property type="entry name" value="MmgE/PrpD_sf_1"/>
</dbReference>
<dbReference type="RefSeq" id="WP_110937765.1">
    <property type="nucleotide sequence ID" value="NZ_KZ614147.1"/>
</dbReference>
<dbReference type="Gene3D" id="1.10.4100.10">
    <property type="entry name" value="2-methylcitrate dehydratase PrpD"/>
    <property type="match status" value="1"/>
</dbReference>
<gene>
    <name evidence="1" type="ORF">CR203_18855</name>
</gene>